<evidence type="ECO:0000313" key="1">
    <source>
        <dbReference type="EMBL" id="GMF20025.1"/>
    </source>
</evidence>
<dbReference type="Proteomes" id="UP001165083">
    <property type="component" value="Unassembled WGS sequence"/>
</dbReference>
<accession>A0A9W6TV34</accession>
<dbReference type="EMBL" id="BSXW01000362">
    <property type="protein sequence ID" value="GMF20025.1"/>
    <property type="molecule type" value="Genomic_DNA"/>
</dbReference>
<organism evidence="1 2">
    <name type="scientific">Phytophthora lilii</name>
    <dbReference type="NCBI Taxonomy" id="2077276"/>
    <lineage>
        <taxon>Eukaryota</taxon>
        <taxon>Sar</taxon>
        <taxon>Stramenopiles</taxon>
        <taxon>Oomycota</taxon>
        <taxon>Peronosporomycetes</taxon>
        <taxon>Peronosporales</taxon>
        <taxon>Peronosporaceae</taxon>
        <taxon>Phytophthora</taxon>
    </lineage>
</organism>
<gene>
    <name evidence="1" type="ORF">Plil01_000773100</name>
</gene>
<dbReference type="OrthoDB" id="114370at2759"/>
<proteinExistence type="predicted"/>
<comment type="caution">
    <text evidence="1">The sequence shown here is derived from an EMBL/GenBank/DDBJ whole genome shotgun (WGS) entry which is preliminary data.</text>
</comment>
<sequence>MKKKTRSQALKAPTKKRKSRYTDSSLTYSCLSWTELEPILPMEDFNLKASAVPENVVNELRDRLVLVRLYIEAVSFMLGDVTILVEESVNGKHVHVRSRFDFVLKRGRKRICIVEAKRDDIPQGIAQNVTGLEALSDVEGLEQTFGIVTNYIEWVYISDDDEKTRWRNGTLQTYGSVPTIKSLSNIVGMVHTLLVN</sequence>
<reference evidence="1" key="1">
    <citation type="submission" date="2023-04" db="EMBL/GenBank/DDBJ databases">
        <title>Phytophthora lilii NBRC 32176.</title>
        <authorList>
            <person name="Ichikawa N."/>
            <person name="Sato H."/>
            <person name="Tonouchi N."/>
        </authorList>
    </citation>
    <scope>NUCLEOTIDE SEQUENCE</scope>
    <source>
        <strain evidence="1">NBRC 32176</strain>
    </source>
</reference>
<dbReference type="AlphaFoldDB" id="A0A9W6TV34"/>
<evidence type="ECO:0000313" key="2">
    <source>
        <dbReference type="Proteomes" id="UP001165083"/>
    </source>
</evidence>
<keyword evidence="2" id="KW-1185">Reference proteome</keyword>
<name>A0A9W6TV34_9STRA</name>
<protein>
    <submittedName>
        <fullName evidence="1">Unnamed protein product</fullName>
    </submittedName>
</protein>